<proteinExistence type="predicted"/>
<accession>S9QI93</accession>
<evidence type="ECO:0000313" key="1">
    <source>
        <dbReference type="EMBL" id="EPX79303.1"/>
    </source>
</evidence>
<dbReference type="HOGENOM" id="CLU_2807277_0_0_5"/>
<keyword evidence="2" id="KW-1185">Reference proteome</keyword>
<name>S9QI93_9RHOB</name>
<dbReference type="Proteomes" id="UP000015351">
    <property type="component" value="Unassembled WGS sequence"/>
</dbReference>
<sequence length="67" mass="7758">MPTLDQEKAKTDMAFLLSEHRLGLAEFHAATSCTAKNGDVARRFFEDVYRFAFENGEEPDIAKYWNR</sequence>
<reference evidence="2" key="1">
    <citation type="journal article" date="2013" name="Stand. Genomic Sci.">
        <title>Genome sequence of the Litoreibacter arenae type strain (DSM 19593(T)), a member of the Roseobacter clade isolated from sea sand.</title>
        <authorList>
            <person name="Riedel T."/>
            <person name="Fiebig A."/>
            <person name="Petersen J."/>
            <person name="Gronow S."/>
            <person name="Kyrpides N.C."/>
            <person name="Goker M."/>
            <person name="Klenk H.P."/>
        </authorList>
    </citation>
    <scope>NUCLEOTIDE SEQUENCE [LARGE SCALE GENOMIC DNA]</scope>
    <source>
        <strain evidence="2">DSM 19593</strain>
    </source>
</reference>
<protein>
    <submittedName>
        <fullName evidence="1">Uncharacterized protein</fullName>
    </submittedName>
</protein>
<comment type="caution">
    <text evidence="1">The sequence shown here is derived from an EMBL/GenBank/DDBJ whole genome shotgun (WGS) entry which is preliminary data.</text>
</comment>
<evidence type="ECO:0000313" key="2">
    <source>
        <dbReference type="Proteomes" id="UP000015351"/>
    </source>
</evidence>
<gene>
    <name evidence="1" type="ORF">thalar_02128</name>
</gene>
<organism evidence="1 2">
    <name type="scientific">Litoreibacter arenae DSM 19593</name>
    <dbReference type="NCBI Taxonomy" id="1123360"/>
    <lineage>
        <taxon>Bacteria</taxon>
        <taxon>Pseudomonadati</taxon>
        <taxon>Pseudomonadota</taxon>
        <taxon>Alphaproteobacteria</taxon>
        <taxon>Rhodobacterales</taxon>
        <taxon>Roseobacteraceae</taxon>
        <taxon>Litoreibacter</taxon>
    </lineage>
</organism>
<dbReference type="EMBL" id="AONI01000010">
    <property type="protein sequence ID" value="EPX79303.1"/>
    <property type="molecule type" value="Genomic_DNA"/>
</dbReference>
<dbReference type="AlphaFoldDB" id="S9QI93"/>